<sequence length="324" mass="35402">MAIFGGGSTRPSIQRGAQVQDTSTERHAKRTASRAGLAAMPTRAAIVAVAAGPVAAAERQLLVQAAVLMLFVVVPVIVLTPWVAWRFRRRNRRSAYRPGWDFSRLLEVLIWGVPALLVALLAVRVWTQSRALDPYRAIAPGQGSSAAPLDVQVVGLDWKWLFIYPDQHIATLDTLVLPVGRAVHLHLTSDTVMESLLVPRLAGQIYAMPGMITQLWLRADRPGDFPGENTQYNGSGFARQKFVVHAVDADAFSRWVGQVRAGGGVLDARRYRQVARRGVPAAPECFGQVDADLYGRIVAKYHASSQVHVSTMASRATGRMNDAH</sequence>
<keyword evidence="17" id="KW-1185">Reference proteome</keyword>
<dbReference type="GO" id="GO:0005507">
    <property type="term" value="F:copper ion binding"/>
    <property type="evidence" value="ECO:0007669"/>
    <property type="project" value="InterPro"/>
</dbReference>
<feature type="compositionally biased region" description="Polar residues" evidence="12">
    <location>
        <begin position="9"/>
        <end position="22"/>
    </location>
</feature>
<evidence type="ECO:0000313" key="16">
    <source>
        <dbReference type="EMBL" id="AND67915.1"/>
    </source>
</evidence>
<dbReference type="InterPro" id="IPR002429">
    <property type="entry name" value="CcO_II-like_C"/>
</dbReference>
<dbReference type="KEGG" id="dtx:ATSB10_04610"/>
<dbReference type="SUPFAM" id="SSF49503">
    <property type="entry name" value="Cupredoxins"/>
    <property type="match status" value="1"/>
</dbReference>
<evidence type="ECO:0000256" key="11">
    <source>
        <dbReference type="ARBA" id="ARBA00023136"/>
    </source>
</evidence>
<dbReference type="GO" id="GO:0016491">
    <property type="term" value="F:oxidoreductase activity"/>
    <property type="evidence" value="ECO:0007669"/>
    <property type="project" value="UniProtKB-KW"/>
</dbReference>
<feature type="transmembrane region" description="Helical" evidence="13">
    <location>
        <begin position="61"/>
        <end position="84"/>
    </location>
</feature>
<evidence type="ECO:0000256" key="6">
    <source>
        <dbReference type="ARBA" id="ARBA00022692"/>
    </source>
</evidence>
<dbReference type="PROSITE" id="PS50999">
    <property type="entry name" value="COX2_TM"/>
    <property type="match status" value="1"/>
</dbReference>
<accession>A0A161JX02</accession>
<reference evidence="16 17" key="1">
    <citation type="submission" date="2016-02" db="EMBL/GenBank/DDBJ databases">
        <title>Complete genome sequencing and analysis of ATSB10, Dyella thiooxydans isolated from rhizosphere soil of sunflower (Helianthus annuus L.).</title>
        <authorList>
            <person name="Lee Y."/>
            <person name="Hwangbo K."/>
            <person name="Chung H."/>
            <person name="Yoo J."/>
            <person name="Kim K.Y."/>
            <person name="Sa T.M."/>
            <person name="Um Y."/>
            <person name="Madhaiyan M."/>
        </authorList>
    </citation>
    <scope>NUCLEOTIDE SEQUENCE [LARGE SCALE GENOMIC DNA]</scope>
    <source>
        <strain evidence="16 17">ATSB10</strain>
    </source>
</reference>
<evidence type="ECO:0000256" key="7">
    <source>
        <dbReference type="ARBA" id="ARBA00022729"/>
    </source>
</evidence>
<evidence type="ECO:0000256" key="10">
    <source>
        <dbReference type="ARBA" id="ARBA00023002"/>
    </source>
</evidence>
<keyword evidence="8" id="KW-0249">Electron transport</keyword>
<evidence type="ECO:0000256" key="2">
    <source>
        <dbReference type="ARBA" id="ARBA00007866"/>
    </source>
</evidence>
<keyword evidence="3" id="KW-0813">Transport</keyword>
<feature type="transmembrane region" description="Helical" evidence="13">
    <location>
        <begin position="105"/>
        <end position="126"/>
    </location>
</feature>
<evidence type="ECO:0000256" key="1">
    <source>
        <dbReference type="ARBA" id="ARBA00004651"/>
    </source>
</evidence>
<dbReference type="AlphaFoldDB" id="A0A161JX02"/>
<keyword evidence="10 16" id="KW-0560">Oxidoreductase</keyword>
<dbReference type="PANTHER" id="PTHR22888">
    <property type="entry name" value="CYTOCHROME C OXIDASE, SUBUNIT II"/>
    <property type="match status" value="1"/>
</dbReference>
<dbReference type="SUPFAM" id="SSF81464">
    <property type="entry name" value="Cytochrome c oxidase subunit II-like, transmembrane region"/>
    <property type="match status" value="1"/>
</dbReference>
<protein>
    <submittedName>
        <fullName evidence="16">Cytochrome-c oxidase</fullName>
        <ecNumber evidence="16">1.9.3.1</ecNumber>
    </submittedName>
</protein>
<feature type="transmembrane region" description="Helical" evidence="13">
    <location>
        <begin position="35"/>
        <end position="55"/>
    </location>
</feature>
<evidence type="ECO:0000259" key="15">
    <source>
        <dbReference type="PROSITE" id="PS50999"/>
    </source>
</evidence>
<evidence type="ECO:0000256" key="12">
    <source>
        <dbReference type="SAM" id="MobiDB-lite"/>
    </source>
</evidence>
<name>A0A161JX02_9GAMM</name>
<evidence type="ECO:0000256" key="4">
    <source>
        <dbReference type="ARBA" id="ARBA00022475"/>
    </source>
</evidence>
<keyword evidence="4" id="KW-1003">Cell membrane</keyword>
<feature type="domain" description="Cytochrome oxidase subunit II copper A binding" evidence="14">
    <location>
        <begin position="146"/>
        <end position="258"/>
    </location>
</feature>
<dbReference type="STRING" id="445710.ATSB10_04610"/>
<evidence type="ECO:0000256" key="13">
    <source>
        <dbReference type="SAM" id="Phobius"/>
    </source>
</evidence>
<dbReference type="EMBL" id="CP014841">
    <property type="protein sequence ID" value="AND67915.1"/>
    <property type="molecule type" value="Genomic_DNA"/>
</dbReference>
<dbReference type="GO" id="GO:0005886">
    <property type="term" value="C:plasma membrane"/>
    <property type="evidence" value="ECO:0007669"/>
    <property type="project" value="UniProtKB-SubCell"/>
</dbReference>
<dbReference type="PATRIC" id="fig|445710.3.peg.458"/>
<comment type="similarity">
    <text evidence="2">Belongs to the cytochrome c oxidase subunit 2 family.</text>
</comment>
<organism evidence="16 17">
    <name type="scientific">Dyella thiooxydans</name>
    <dbReference type="NCBI Taxonomy" id="445710"/>
    <lineage>
        <taxon>Bacteria</taxon>
        <taxon>Pseudomonadati</taxon>
        <taxon>Pseudomonadota</taxon>
        <taxon>Gammaproteobacteria</taxon>
        <taxon>Lysobacterales</taxon>
        <taxon>Rhodanobacteraceae</taxon>
        <taxon>Dyella</taxon>
    </lineage>
</organism>
<dbReference type="InterPro" id="IPR034227">
    <property type="entry name" value="CuRO_UO_II"/>
</dbReference>
<dbReference type="GO" id="GO:0004129">
    <property type="term" value="F:cytochrome-c oxidase activity"/>
    <property type="evidence" value="ECO:0007669"/>
    <property type="project" value="InterPro"/>
</dbReference>
<dbReference type="PROSITE" id="PS50857">
    <property type="entry name" value="COX2_CUA"/>
    <property type="match status" value="1"/>
</dbReference>
<keyword evidence="6 13" id="KW-0812">Transmembrane</keyword>
<evidence type="ECO:0000256" key="8">
    <source>
        <dbReference type="ARBA" id="ARBA00022982"/>
    </source>
</evidence>
<dbReference type="GO" id="GO:0042773">
    <property type="term" value="P:ATP synthesis coupled electron transport"/>
    <property type="evidence" value="ECO:0007669"/>
    <property type="project" value="TreeGrafter"/>
</dbReference>
<feature type="domain" description="Cytochrome oxidase subunit II transmembrane region profile" evidence="15">
    <location>
        <begin position="38"/>
        <end position="136"/>
    </location>
</feature>
<keyword evidence="9 13" id="KW-1133">Transmembrane helix</keyword>
<dbReference type="Gene3D" id="2.60.40.420">
    <property type="entry name" value="Cupredoxins - blue copper proteins"/>
    <property type="match status" value="1"/>
</dbReference>
<evidence type="ECO:0000256" key="9">
    <source>
        <dbReference type="ARBA" id="ARBA00022989"/>
    </source>
</evidence>
<evidence type="ECO:0000259" key="14">
    <source>
        <dbReference type="PROSITE" id="PS50857"/>
    </source>
</evidence>
<keyword evidence="11 13" id="KW-0472">Membrane</keyword>
<dbReference type="InterPro" id="IPR036257">
    <property type="entry name" value="Cyt_c_oxidase_su2_TM_sf"/>
</dbReference>
<dbReference type="InterPro" id="IPR045187">
    <property type="entry name" value="CcO_II"/>
</dbReference>
<gene>
    <name evidence="16" type="ORF">ATSB10_04610</name>
</gene>
<evidence type="ECO:0000256" key="3">
    <source>
        <dbReference type="ARBA" id="ARBA00022448"/>
    </source>
</evidence>
<dbReference type="InterPro" id="IPR008972">
    <property type="entry name" value="Cupredoxin"/>
</dbReference>
<dbReference type="InterPro" id="IPR011759">
    <property type="entry name" value="Cyt_c_oxidase_su2_TM_dom"/>
</dbReference>
<evidence type="ECO:0000313" key="17">
    <source>
        <dbReference type="Proteomes" id="UP000077255"/>
    </source>
</evidence>
<evidence type="ECO:0000256" key="5">
    <source>
        <dbReference type="ARBA" id="ARBA00022660"/>
    </source>
</evidence>
<dbReference type="Pfam" id="PF00116">
    <property type="entry name" value="COX2"/>
    <property type="match status" value="1"/>
</dbReference>
<keyword evidence="5" id="KW-0679">Respiratory chain</keyword>
<proteinExistence type="inferred from homology"/>
<dbReference type="Proteomes" id="UP000077255">
    <property type="component" value="Chromosome"/>
</dbReference>
<feature type="region of interest" description="Disordered" evidence="12">
    <location>
        <begin position="1"/>
        <end position="35"/>
    </location>
</feature>
<keyword evidence="7" id="KW-0732">Signal</keyword>
<dbReference type="PANTHER" id="PTHR22888:SF18">
    <property type="entry name" value="CYTOCHROME BO(3) UBIQUINOL OXIDASE SUBUNIT 2"/>
    <property type="match status" value="1"/>
</dbReference>
<dbReference type="Gene3D" id="1.10.287.90">
    <property type="match status" value="1"/>
</dbReference>
<dbReference type="EC" id="1.9.3.1" evidence="16"/>
<comment type="subcellular location">
    <subcellularLocation>
        <location evidence="1">Cell membrane</location>
        <topology evidence="1">Multi-pass membrane protein</topology>
    </subcellularLocation>
</comment>
<dbReference type="CDD" id="cd04212">
    <property type="entry name" value="CuRO_UO_II"/>
    <property type="match status" value="1"/>
</dbReference>